<feature type="binding site" evidence="4">
    <location>
        <position position="235"/>
    </location>
    <ligand>
        <name>FAD</name>
        <dbReference type="ChEBI" id="CHEBI:57692"/>
    </ligand>
</feature>
<dbReference type="eggNOG" id="COG1231">
    <property type="taxonomic scope" value="Bacteria"/>
</dbReference>
<reference evidence="6 7" key="1">
    <citation type="submission" date="2015-09" db="EMBL/GenBank/DDBJ databases">
        <title>Identification and resolution of microdiversity through metagenomic sequencing of parallel consortia.</title>
        <authorList>
            <person name="Nelson W.C."/>
            <person name="Romine M.F."/>
            <person name="Lindemann S.R."/>
        </authorList>
    </citation>
    <scope>NUCLEOTIDE SEQUENCE [LARGE SCALE GENOMIC DNA]</scope>
    <source>
        <strain evidence="6">HL-49</strain>
    </source>
</reference>
<dbReference type="OrthoDB" id="56323at2"/>
<dbReference type="PANTHER" id="PTHR43563">
    <property type="entry name" value="AMINE OXIDASE"/>
    <property type="match status" value="1"/>
</dbReference>
<evidence type="ECO:0000256" key="2">
    <source>
        <dbReference type="ARBA" id="ARBA00005995"/>
    </source>
</evidence>
<comment type="caution">
    <text evidence="6">The sequence shown here is derived from an EMBL/GenBank/DDBJ whole genome shotgun (WGS) entry which is preliminary data.</text>
</comment>
<evidence type="ECO:0000256" key="3">
    <source>
        <dbReference type="ARBA" id="ARBA00023002"/>
    </source>
</evidence>
<dbReference type="EC" id="1.4.3.4" evidence="6"/>
<keyword evidence="3 6" id="KW-0560">Oxidoreductase</keyword>
<evidence type="ECO:0000313" key="7">
    <source>
        <dbReference type="Proteomes" id="UP000050421"/>
    </source>
</evidence>
<feature type="binding site" evidence="4">
    <location>
        <position position="424"/>
    </location>
    <ligand>
        <name>FAD</name>
        <dbReference type="ChEBI" id="CHEBI:57692"/>
    </ligand>
</feature>
<dbReference type="AlphaFoldDB" id="A0A0P7YVW3"/>
<proteinExistence type="inferred from homology"/>
<sequence>MNIQQTEVVIIGGGFSGIAAAKKLHEAKIPFLILEARERIGGRVFTKHLSENLYVDLGGQWIGPTQDRMYALCQEFNIPYFETYDEGKNILNLRGKIRTYQGIIPKMDPLSLINLDILMRSLERMARQVDVRSPWTHPKAGKWDGITLKDFLKKYSKTKSCYEVIKIGCETIFACELSEISLLHALFYIRSGTSLDSLINIKNGAQQHRIEGGMQRLIEEMAKPFDDHIIFESPVKRILQGKDSISVDFGDRSIEAREAILAIPPPLLNQIQFEPGLSIDKQKLLQNYPMGRVGKCFMIYEKPFWRKLKYSGQVVSDDPLTHQTVFDCSPADGSFGILMGFVIGNRADEYFTLSEEERKNRMMRSLKQYFGEEAENDIQYLDFTMSDEVWSKGCYAGLMPVSSWSLFQDAYRRSEDRLHFAGTEAATRWHGYIEGAVLAGEAAASKIIKKSTQLTS</sequence>
<accession>A0A0P7YVW3</accession>
<evidence type="ECO:0000256" key="4">
    <source>
        <dbReference type="PIRSR" id="PIRSR601613-1"/>
    </source>
</evidence>
<name>A0A0P7YVW3_9BACT</name>
<dbReference type="Gene3D" id="3.50.50.60">
    <property type="entry name" value="FAD/NAD(P)-binding domain"/>
    <property type="match status" value="1"/>
</dbReference>
<dbReference type="InterPro" id="IPR002937">
    <property type="entry name" value="Amino_oxidase"/>
</dbReference>
<dbReference type="Pfam" id="PF01593">
    <property type="entry name" value="Amino_oxidase"/>
    <property type="match status" value="1"/>
</dbReference>
<dbReference type="InterPro" id="IPR001613">
    <property type="entry name" value="Flavin_amine_oxidase"/>
</dbReference>
<dbReference type="SUPFAM" id="SSF51905">
    <property type="entry name" value="FAD/NAD(P)-binding domain"/>
    <property type="match status" value="1"/>
</dbReference>
<protein>
    <submittedName>
        <fullName evidence="6">Monoamine oxidase</fullName>
        <ecNumber evidence="6">1.4.3.4</ecNumber>
    </submittedName>
</protein>
<dbReference type="SUPFAM" id="SSF54373">
    <property type="entry name" value="FAD-linked reductases, C-terminal domain"/>
    <property type="match status" value="1"/>
</dbReference>
<dbReference type="Proteomes" id="UP000050421">
    <property type="component" value="Unassembled WGS sequence"/>
</dbReference>
<feature type="binding site" evidence="4">
    <location>
        <position position="341"/>
    </location>
    <ligand>
        <name>substrate</name>
    </ligand>
</feature>
<evidence type="ECO:0000259" key="5">
    <source>
        <dbReference type="Pfam" id="PF01593"/>
    </source>
</evidence>
<dbReference type="EMBL" id="LJXT01000002">
    <property type="protein sequence ID" value="KPQ20094.1"/>
    <property type="molecule type" value="Genomic_DNA"/>
</dbReference>
<organism evidence="6 7">
    <name type="scientific">Algoriphagus marincola HL-49</name>
    <dbReference type="NCBI Taxonomy" id="1305737"/>
    <lineage>
        <taxon>Bacteria</taxon>
        <taxon>Pseudomonadati</taxon>
        <taxon>Bacteroidota</taxon>
        <taxon>Cytophagia</taxon>
        <taxon>Cytophagales</taxon>
        <taxon>Cyclobacteriaceae</taxon>
        <taxon>Algoriphagus</taxon>
    </lineage>
</organism>
<dbReference type="STRING" id="1305737.GCA_000526355_00487"/>
<evidence type="ECO:0000313" key="6">
    <source>
        <dbReference type="EMBL" id="KPQ20094.1"/>
    </source>
</evidence>
<dbReference type="InterPro" id="IPR036188">
    <property type="entry name" value="FAD/NAD-bd_sf"/>
</dbReference>
<evidence type="ECO:0000256" key="1">
    <source>
        <dbReference type="ARBA" id="ARBA00001974"/>
    </source>
</evidence>
<feature type="domain" description="Amine oxidase" evidence="5">
    <location>
        <begin position="15"/>
        <end position="448"/>
    </location>
</feature>
<gene>
    <name evidence="6" type="primary">aofH</name>
    <name evidence="6" type="ORF">HLUCCX10_00570</name>
</gene>
<comment type="cofactor">
    <cofactor evidence="1">
        <name>FAD</name>
        <dbReference type="ChEBI" id="CHEBI:57692"/>
    </cofactor>
</comment>
<comment type="similarity">
    <text evidence="2">Belongs to the flavin monoamine oxidase family.</text>
</comment>
<dbReference type="PANTHER" id="PTHR43563:SF1">
    <property type="entry name" value="AMINE OXIDASE [FLAVIN-CONTAINING] B"/>
    <property type="match status" value="1"/>
</dbReference>
<dbReference type="GO" id="GO:0097621">
    <property type="term" value="F:monoamine oxidase activity"/>
    <property type="evidence" value="ECO:0007669"/>
    <property type="project" value="UniProtKB-EC"/>
</dbReference>
<dbReference type="PRINTS" id="PR00757">
    <property type="entry name" value="AMINEOXDASEF"/>
</dbReference>
<feature type="binding site" evidence="4">
    <location>
        <begin position="35"/>
        <end position="36"/>
    </location>
    <ligand>
        <name>FAD</name>
        <dbReference type="ChEBI" id="CHEBI:57692"/>
    </ligand>
</feature>
<feature type="binding site" evidence="4">
    <location>
        <position position="16"/>
    </location>
    <ligand>
        <name>FAD</name>
        <dbReference type="ChEBI" id="CHEBI:57692"/>
    </ligand>
</feature>
<dbReference type="PATRIC" id="fig|1305737.6.peg.573"/>
<dbReference type="InterPro" id="IPR050703">
    <property type="entry name" value="Flavin_MAO"/>
</dbReference>